<dbReference type="Gene3D" id="3.70.10.10">
    <property type="match status" value="1"/>
</dbReference>
<comment type="subcellular location">
    <subcellularLocation>
        <location evidence="1 10">Cytoplasm</location>
    </subcellularLocation>
</comment>
<dbReference type="AlphaFoldDB" id="A0AAJ1VBP4"/>
<evidence type="ECO:0000256" key="6">
    <source>
        <dbReference type="ARBA" id="ARBA00022695"/>
    </source>
</evidence>
<evidence type="ECO:0000256" key="3">
    <source>
        <dbReference type="ARBA" id="ARBA00021035"/>
    </source>
</evidence>
<dbReference type="GO" id="GO:0003677">
    <property type="term" value="F:DNA binding"/>
    <property type="evidence" value="ECO:0007669"/>
    <property type="project" value="UniProtKB-UniRule"/>
</dbReference>
<dbReference type="SUPFAM" id="SSF55979">
    <property type="entry name" value="DNA clamp"/>
    <property type="match status" value="3"/>
</dbReference>
<dbReference type="SMART" id="SM00480">
    <property type="entry name" value="POL3Bc"/>
    <property type="match status" value="1"/>
</dbReference>
<protein>
    <recommendedName>
        <fullName evidence="3 10">Beta sliding clamp</fullName>
    </recommendedName>
</protein>
<dbReference type="PIRSF" id="PIRSF000804">
    <property type="entry name" value="DNA_pol_III_b"/>
    <property type="match status" value="1"/>
</dbReference>
<dbReference type="Pfam" id="PF02767">
    <property type="entry name" value="DNA_pol3_beta_2"/>
    <property type="match status" value="1"/>
</dbReference>
<keyword evidence="4 10" id="KW-0963">Cytoplasm</keyword>
<dbReference type="GO" id="GO:0003887">
    <property type="term" value="F:DNA-directed DNA polymerase activity"/>
    <property type="evidence" value="ECO:0007669"/>
    <property type="project" value="UniProtKB-UniRule"/>
</dbReference>
<dbReference type="NCBIfam" id="TIGR00663">
    <property type="entry name" value="dnan"/>
    <property type="match status" value="1"/>
</dbReference>
<evidence type="ECO:0000256" key="7">
    <source>
        <dbReference type="ARBA" id="ARBA00022705"/>
    </source>
</evidence>
<comment type="subunit">
    <text evidence="10">Forms a ring-shaped head-to-tail homodimer around DNA.</text>
</comment>
<dbReference type="GO" id="GO:0008408">
    <property type="term" value="F:3'-5' exonuclease activity"/>
    <property type="evidence" value="ECO:0007669"/>
    <property type="project" value="InterPro"/>
</dbReference>
<evidence type="ECO:0000256" key="10">
    <source>
        <dbReference type="PIRNR" id="PIRNR000804"/>
    </source>
</evidence>
<keyword evidence="8 10" id="KW-0239">DNA-directed DNA polymerase</keyword>
<accession>A0AAJ1VBP4</accession>
<dbReference type="Gene3D" id="3.10.150.10">
    <property type="entry name" value="DNA Polymerase III, subunit A, domain 2"/>
    <property type="match status" value="1"/>
</dbReference>
<organism evidence="14 15">
    <name type="scientific">Peribacillus frigoritolerans</name>
    <dbReference type="NCBI Taxonomy" id="450367"/>
    <lineage>
        <taxon>Bacteria</taxon>
        <taxon>Bacillati</taxon>
        <taxon>Bacillota</taxon>
        <taxon>Bacilli</taxon>
        <taxon>Bacillales</taxon>
        <taxon>Bacillaceae</taxon>
        <taxon>Peribacillus</taxon>
    </lineage>
</organism>
<evidence type="ECO:0000313" key="15">
    <source>
        <dbReference type="Proteomes" id="UP001238973"/>
    </source>
</evidence>
<dbReference type="InterPro" id="IPR001001">
    <property type="entry name" value="DNA_polIII_beta"/>
</dbReference>
<reference evidence="14" key="1">
    <citation type="submission" date="2023-06" db="EMBL/GenBank/DDBJ databases">
        <title>Comparative genomics of Bacillaceae isolates and their secondary metabolite potential.</title>
        <authorList>
            <person name="Song L."/>
            <person name="Nielsen L.J."/>
            <person name="Mohite O."/>
            <person name="Xu X."/>
            <person name="Weber T."/>
            <person name="Kovacs A.T."/>
        </authorList>
    </citation>
    <scope>NUCLEOTIDE SEQUENCE</scope>
    <source>
        <strain evidence="14">G1S1</strain>
    </source>
</reference>
<feature type="domain" description="DNA polymerase III beta sliding clamp N-terminal" evidence="11">
    <location>
        <begin position="1"/>
        <end position="126"/>
    </location>
</feature>
<evidence type="ECO:0000256" key="4">
    <source>
        <dbReference type="ARBA" id="ARBA00022490"/>
    </source>
</evidence>
<keyword evidence="9" id="KW-0238">DNA-binding</keyword>
<comment type="caution">
    <text evidence="14">The sequence shown here is derived from an EMBL/GenBank/DDBJ whole genome shotgun (WGS) entry which is preliminary data.</text>
</comment>
<evidence type="ECO:0000313" key="14">
    <source>
        <dbReference type="EMBL" id="MDM5283845.1"/>
    </source>
</evidence>
<dbReference type="InterPro" id="IPR046938">
    <property type="entry name" value="DNA_clamp_sf"/>
</dbReference>
<keyword evidence="5 10" id="KW-0808">Transferase</keyword>
<dbReference type="Pfam" id="PF02768">
    <property type="entry name" value="DNA_pol3_beta_3"/>
    <property type="match status" value="1"/>
</dbReference>
<evidence type="ECO:0000259" key="13">
    <source>
        <dbReference type="Pfam" id="PF02768"/>
    </source>
</evidence>
<evidence type="ECO:0000256" key="9">
    <source>
        <dbReference type="ARBA" id="ARBA00023125"/>
    </source>
</evidence>
<dbReference type="EMBL" id="JAUCFI010000003">
    <property type="protein sequence ID" value="MDM5283845.1"/>
    <property type="molecule type" value="Genomic_DNA"/>
</dbReference>
<dbReference type="InterPro" id="IPR022634">
    <property type="entry name" value="DNA_polIII_beta_N"/>
</dbReference>
<dbReference type="RefSeq" id="WP_289349616.1">
    <property type="nucleotide sequence ID" value="NZ_JAUCFI010000003.1"/>
</dbReference>
<dbReference type="GO" id="GO:0009360">
    <property type="term" value="C:DNA polymerase III complex"/>
    <property type="evidence" value="ECO:0007669"/>
    <property type="project" value="InterPro"/>
</dbReference>
<evidence type="ECO:0000256" key="5">
    <source>
        <dbReference type="ARBA" id="ARBA00022679"/>
    </source>
</evidence>
<proteinExistence type="inferred from homology"/>
<dbReference type="GO" id="GO:0006271">
    <property type="term" value="P:DNA strand elongation involved in DNA replication"/>
    <property type="evidence" value="ECO:0007669"/>
    <property type="project" value="TreeGrafter"/>
</dbReference>
<dbReference type="InterPro" id="IPR022637">
    <property type="entry name" value="DNA_polIII_beta_cen"/>
</dbReference>
<dbReference type="InterPro" id="IPR022635">
    <property type="entry name" value="DNA_polIII_beta_C"/>
</dbReference>
<name>A0AAJ1VBP4_9BACI</name>
<feature type="domain" description="DNA polymerase III beta sliding clamp central" evidence="12">
    <location>
        <begin position="136"/>
        <end position="248"/>
    </location>
</feature>
<dbReference type="Proteomes" id="UP001238973">
    <property type="component" value="Unassembled WGS sequence"/>
</dbReference>
<evidence type="ECO:0000256" key="1">
    <source>
        <dbReference type="ARBA" id="ARBA00004496"/>
    </source>
</evidence>
<evidence type="ECO:0000259" key="12">
    <source>
        <dbReference type="Pfam" id="PF02767"/>
    </source>
</evidence>
<dbReference type="Pfam" id="PF00712">
    <property type="entry name" value="DNA_pol3_beta"/>
    <property type="match status" value="1"/>
</dbReference>
<dbReference type="GO" id="GO:0005737">
    <property type="term" value="C:cytoplasm"/>
    <property type="evidence" value="ECO:0007669"/>
    <property type="project" value="UniProtKB-SubCell"/>
</dbReference>
<comment type="similarity">
    <text evidence="2 10">Belongs to the beta sliding clamp family.</text>
</comment>
<comment type="function">
    <text evidence="10">Confers DNA tethering and processivity to DNA polymerases and other proteins. Acts as a clamp, forming a ring around DNA (a reaction catalyzed by the clamp-loading complex) which diffuses in an ATP-independent manner freely and bidirectionally along dsDNA. Initially characterized for its ability to contact the catalytic subunit of DNA polymerase III (Pol III), a complex, multichain enzyme responsible for most of the replicative synthesis in bacteria; Pol III exhibits 3'-5' exonuclease proofreading activity. The beta chain is required for initiation of replication as well as for processivity of DNA replication.</text>
</comment>
<feature type="domain" description="DNA polymerase III beta sliding clamp C-terminal" evidence="13">
    <location>
        <begin position="252"/>
        <end position="374"/>
    </location>
</feature>
<dbReference type="PANTHER" id="PTHR30478:SF0">
    <property type="entry name" value="BETA SLIDING CLAMP"/>
    <property type="match status" value="1"/>
</dbReference>
<dbReference type="PANTHER" id="PTHR30478">
    <property type="entry name" value="DNA POLYMERASE III SUBUNIT BETA"/>
    <property type="match status" value="1"/>
</dbReference>
<evidence type="ECO:0000256" key="8">
    <source>
        <dbReference type="ARBA" id="ARBA00022932"/>
    </source>
</evidence>
<evidence type="ECO:0000256" key="2">
    <source>
        <dbReference type="ARBA" id="ARBA00010752"/>
    </source>
</evidence>
<dbReference type="CDD" id="cd00140">
    <property type="entry name" value="beta_clamp"/>
    <property type="match status" value="1"/>
</dbReference>
<keyword evidence="6 10" id="KW-0548">Nucleotidyltransferase</keyword>
<evidence type="ECO:0000259" key="11">
    <source>
        <dbReference type="Pfam" id="PF00712"/>
    </source>
</evidence>
<keyword evidence="7 10" id="KW-0235">DNA replication</keyword>
<sequence>MEFIINKECFNKAISDVSHAVSIKTAIPILSGIKIVANDDCLTLLGSNSDIVIEKTIPLTIDGVSGLEVFEKGTVVLSAKYLSEIVKKLPDVIHVKLNGNRSVTIKSNEIVMNLNGLHSGEYPSLPQIDGAGYFNIPSVELLEIIKQTAFAVSKNETRPLLTGVNLSIKENKLTCVATNSHRLALRELPLESKVTGSFIIPSKSLNELTKLFNNEADIIHIFITESYIVFQTNHISLFSRLIEGNYPNVLELLPKDLKTIITVDTNTLLKGIDRACLFASEWRNNNVLIEILDKSKLRISSNSSELGKIEETQSIKSIRGEEGLSVSLDGSFLLDALKAIKENEVKLSFGGPMRPVLIEPSDNSSYRHLISPVRTY</sequence>
<gene>
    <name evidence="14" type="primary">dnaN</name>
    <name evidence="14" type="ORF">QUF85_11070</name>
</gene>